<organism evidence="1 2">
    <name type="scientific">Rotaria magnacalcarata</name>
    <dbReference type="NCBI Taxonomy" id="392030"/>
    <lineage>
        <taxon>Eukaryota</taxon>
        <taxon>Metazoa</taxon>
        <taxon>Spiralia</taxon>
        <taxon>Gnathifera</taxon>
        <taxon>Rotifera</taxon>
        <taxon>Eurotatoria</taxon>
        <taxon>Bdelloidea</taxon>
        <taxon>Philodinida</taxon>
        <taxon>Philodinidae</taxon>
        <taxon>Rotaria</taxon>
    </lineage>
</organism>
<name>A0A8S2YBX9_9BILA</name>
<gene>
    <name evidence="1" type="ORF">GIL414_LOCUS36669</name>
</gene>
<dbReference type="EMBL" id="CAJOBJ010091884">
    <property type="protein sequence ID" value="CAF4546819.1"/>
    <property type="molecule type" value="Genomic_DNA"/>
</dbReference>
<dbReference type="AlphaFoldDB" id="A0A8S2YBX9"/>
<feature type="non-terminal residue" evidence="1">
    <location>
        <position position="1"/>
    </location>
</feature>
<accession>A0A8S2YBX9</accession>
<sequence length="283" mass="32651">YANDFRRKSEQQVDIDFSSDSNAFVACFDSIMEALEKSYSNLETYDSIISHTDKILQQIEQQLENYVSELIRNIEDYILSAYKPTQSLPDRRGNRFYIPGIVKFVCTQGQYNRIYFNQIGSRKPEYRIALLLDQSVSMTEPTYFSSVDMLLSICATLNKIVNYKQNYDRLFLHHRLNALKIDDETTLFSDAVFVASELLQQQSTHNNNHGPMFIFVLTDGYDKHGSVIHRIIAHAEQHSITVIDIGIDFESNGVCLSFNDWIVAQNPRLLCDALINWSNEQSD</sequence>
<evidence type="ECO:0000313" key="2">
    <source>
        <dbReference type="Proteomes" id="UP000681720"/>
    </source>
</evidence>
<comment type="caution">
    <text evidence="1">The sequence shown here is derived from an EMBL/GenBank/DDBJ whole genome shotgun (WGS) entry which is preliminary data.</text>
</comment>
<evidence type="ECO:0000313" key="1">
    <source>
        <dbReference type="EMBL" id="CAF4546819.1"/>
    </source>
</evidence>
<evidence type="ECO:0008006" key="3">
    <source>
        <dbReference type="Google" id="ProtNLM"/>
    </source>
</evidence>
<protein>
    <recommendedName>
        <fullName evidence="3">VWFA domain-containing protein</fullName>
    </recommendedName>
</protein>
<dbReference type="Gene3D" id="3.40.50.410">
    <property type="entry name" value="von Willebrand factor, type A domain"/>
    <property type="match status" value="1"/>
</dbReference>
<reference evidence="1" key="1">
    <citation type="submission" date="2021-02" db="EMBL/GenBank/DDBJ databases">
        <authorList>
            <person name="Nowell W R."/>
        </authorList>
    </citation>
    <scope>NUCLEOTIDE SEQUENCE</scope>
</reference>
<dbReference type="Proteomes" id="UP000681720">
    <property type="component" value="Unassembled WGS sequence"/>
</dbReference>
<dbReference type="SUPFAM" id="SSF53300">
    <property type="entry name" value="vWA-like"/>
    <property type="match status" value="1"/>
</dbReference>
<dbReference type="InterPro" id="IPR036465">
    <property type="entry name" value="vWFA_dom_sf"/>
</dbReference>
<proteinExistence type="predicted"/>